<dbReference type="GO" id="GO:0005737">
    <property type="term" value="C:cytoplasm"/>
    <property type="evidence" value="ECO:0007669"/>
    <property type="project" value="TreeGrafter"/>
</dbReference>
<evidence type="ECO:0000256" key="4">
    <source>
        <dbReference type="ARBA" id="ARBA00022605"/>
    </source>
</evidence>
<dbReference type="InterPro" id="IPR001086">
    <property type="entry name" value="Preph_deHydtase"/>
</dbReference>
<reference evidence="13 17" key="2">
    <citation type="submission" date="2023-07" db="EMBL/GenBank/DDBJ databases">
        <title>Strategy for survival of the halotoleranting strain Dietzia MX2 from the Yakshinskoe mineral salts deposit.</title>
        <authorList>
            <person name="Kharitonova M.A."/>
            <person name="Kupriyanova-Ashina F.G."/>
            <person name="Shakirov T.R."/>
            <person name="Vafina M.S."/>
            <person name="Ilinskaya O.N."/>
        </authorList>
    </citation>
    <scope>NUCLEOTIDE SEQUENCE [LARGE SCALE GENOMIC DNA]</scope>
    <source>
        <strain evidence="13 17">MX2</strain>
    </source>
</reference>
<evidence type="ECO:0000313" key="15">
    <source>
        <dbReference type="EMBL" id="RBA30206.1"/>
    </source>
</evidence>
<name>A0A365P6A8_9ACTN</name>
<dbReference type="Proteomes" id="UP001172702">
    <property type="component" value="Unassembled WGS sequence"/>
</dbReference>
<dbReference type="PIRSF" id="PIRSF001500">
    <property type="entry name" value="Chor_mut_pdt_Ppr"/>
    <property type="match status" value="1"/>
</dbReference>
<feature type="domain" description="ACT" evidence="12">
    <location>
        <begin position="202"/>
        <end position="279"/>
    </location>
</feature>
<evidence type="ECO:0000256" key="3">
    <source>
        <dbReference type="ARBA" id="ARBA00021872"/>
    </source>
</evidence>
<dbReference type="InterPro" id="IPR045865">
    <property type="entry name" value="ACT-like_dom_sf"/>
</dbReference>
<evidence type="ECO:0000256" key="10">
    <source>
        <dbReference type="SAM" id="MobiDB-lite"/>
    </source>
</evidence>
<keyword evidence="4" id="KW-0028">Amino-acid biosynthesis</keyword>
<proteinExistence type="predicted"/>
<dbReference type="Proteomes" id="UP001185873">
    <property type="component" value="Unassembled WGS sequence"/>
</dbReference>
<dbReference type="AlphaFoldDB" id="A0A365P6A8"/>
<comment type="catalytic activity">
    <reaction evidence="8">
        <text>prephenate + H(+) = 3-phenylpyruvate + CO2 + H2O</text>
        <dbReference type="Rhea" id="RHEA:21648"/>
        <dbReference type="ChEBI" id="CHEBI:15377"/>
        <dbReference type="ChEBI" id="CHEBI:15378"/>
        <dbReference type="ChEBI" id="CHEBI:16526"/>
        <dbReference type="ChEBI" id="CHEBI:18005"/>
        <dbReference type="ChEBI" id="CHEBI:29934"/>
        <dbReference type="EC" id="4.2.1.51"/>
    </reaction>
</comment>
<dbReference type="Proteomes" id="UP000252187">
    <property type="component" value="Unassembled WGS sequence"/>
</dbReference>
<dbReference type="PANTHER" id="PTHR21022:SF19">
    <property type="entry name" value="PREPHENATE DEHYDRATASE-RELATED"/>
    <property type="match status" value="1"/>
</dbReference>
<keyword evidence="7 15" id="KW-0456">Lyase</keyword>
<protein>
    <recommendedName>
        <fullName evidence="3">Prephenate dehydratase</fullName>
        <ecNumber evidence="2">4.2.1.51</ecNumber>
    </recommendedName>
</protein>
<accession>A0A365P6A8</accession>
<dbReference type="EMBL" id="QNTT01000090">
    <property type="protein sequence ID" value="RBA30206.1"/>
    <property type="molecule type" value="Genomic_DNA"/>
</dbReference>
<evidence type="ECO:0000256" key="2">
    <source>
        <dbReference type="ARBA" id="ARBA00013147"/>
    </source>
</evidence>
<dbReference type="GO" id="GO:0004664">
    <property type="term" value="F:prephenate dehydratase activity"/>
    <property type="evidence" value="ECO:0007669"/>
    <property type="project" value="UniProtKB-EC"/>
</dbReference>
<dbReference type="SUPFAM" id="SSF53850">
    <property type="entry name" value="Periplasmic binding protein-like II"/>
    <property type="match status" value="1"/>
</dbReference>
<dbReference type="InterPro" id="IPR002912">
    <property type="entry name" value="ACT_dom"/>
</dbReference>
<evidence type="ECO:0000256" key="5">
    <source>
        <dbReference type="ARBA" id="ARBA00023141"/>
    </source>
</evidence>
<comment type="pathway">
    <text evidence="1">Amino-acid biosynthesis; L-phenylalanine biosynthesis; phenylpyruvate from prephenate: step 1/1.</text>
</comment>
<feature type="domain" description="Prephenate dehydratase" evidence="11">
    <location>
        <begin position="3"/>
        <end position="188"/>
    </location>
</feature>
<reference evidence="14" key="3">
    <citation type="submission" date="2023-10" db="EMBL/GenBank/DDBJ databases">
        <title>Development of a sustainable strategy for remediation of hydrocarbon-contaminated territories based on the waste exchange concept.</title>
        <authorList>
            <person name="Krivoruchko A."/>
        </authorList>
    </citation>
    <scope>NUCLEOTIDE SEQUENCE</scope>
    <source>
        <strain evidence="14">IEGM 1175</strain>
    </source>
</reference>
<dbReference type="EC" id="4.2.1.51" evidence="2"/>
<keyword evidence="6" id="KW-0584">Phenylalanine biosynthesis</keyword>
<reference evidence="15 16" key="1">
    <citation type="submission" date="2018-06" db="EMBL/GenBank/DDBJ databases">
        <title>Whole genome sequencing of four bacterial strains from South Shetland trench revealing bio-synthetic gene clusters.</title>
        <authorList>
            <person name="Abdel-Mageed W.M."/>
            <person name="Lehri B."/>
            <person name="Jarmusch S.A."/>
            <person name="Miranda K."/>
            <person name="Goodfellow M."/>
            <person name="Jaspars M."/>
            <person name="Karlyshev A.V."/>
        </authorList>
    </citation>
    <scope>NUCLEOTIDE SEQUENCE [LARGE SCALE GENOMIC DNA]</scope>
    <source>
        <strain evidence="15 16">SST1</strain>
    </source>
</reference>
<dbReference type="EMBL" id="JAUHTB010000003">
    <property type="protein sequence ID" value="MDN4505243.1"/>
    <property type="molecule type" value="Genomic_DNA"/>
</dbReference>
<evidence type="ECO:0000256" key="7">
    <source>
        <dbReference type="ARBA" id="ARBA00023239"/>
    </source>
</evidence>
<dbReference type="SUPFAM" id="SSF55021">
    <property type="entry name" value="ACT-like"/>
    <property type="match status" value="1"/>
</dbReference>
<evidence type="ECO:0000313" key="16">
    <source>
        <dbReference type="Proteomes" id="UP000252187"/>
    </source>
</evidence>
<dbReference type="PROSITE" id="PS51671">
    <property type="entry name" value="ACT"/>
    <property type="match status" value="1"/>
</dbReference>
<evidence type="ECO:0000313" key="13">
    <source>
        <dbReference type="EMBL" id="MDN4505243.1"/>
    </source>
</evidence>
<evidence type="ECO:0000256" key="8">
    <source>
        <dbReference type="ARBA" id="ARBA00047848"/>
    </source>
</evidence>
<evidence type="ECO:0000259" key="12">
    <source>
        <dbReference type="PROSITE" id="PS51671"/>
    </source>
</evidence>
<comment type="caution">
    <text evidence="15">The sequence shown here is derived from an EMBL/GenBank/DDBJ whole genome shotgun (WGS) entry which is preliminary data.</text>
</comment>
<organism evidence="15 16">
    <name type="scientific">Dietzia maris</name>
    <dbReference type="NCBI Taxonomy" id="37915"/>
    <lineage>
        <taxon>Bacteria</taxon>
        <taxon>Bacillati</taxon>
        <taxon>Actinomycetota</taxon>
        <taxon>Actinomycetes</taxon>
        <taxon>Mycobacteriales</taxon>
        <taxon>Dietziaceae</taxon>
        <taxon>Dietzia</taxon>
    </lineage>
</organism>
<evidence type="ECO:0000313" key="14">
    <source>
        <dbReference type="EMBL" id="MDV6299336.1"/>
    </source>
</evidence>
<evidence type="ECO:0000256" key="1">
    <source>
        <dbReference type="ARBA" id="ARBA00004741"/>
    </source>
</evidence>
<dbReference type="PROSITE" id="PS51171">
    <property type="entry name" value="PREPHENATE_DEHYDR_3"/>
    <property type="match status" value="1"/>
</dbReference>
<dbReference type="CDD" id="cd04905">
    <property type="entry name" value="ACT_CM-PDT"/>
    <property type="match status" value="1"/>
</dbReference>
<dbReference type="PANTHER" id="PTHR21022">
    <property type="entry name" value="PREPHENATE DEHYDRATASE P PROTEIN"/>
    <property type="match status" value="1"/>
</dbReference>
<evidence type="ECO:0000313" key="17">
    <source>
        <dbReference type="Proteomes" id="UP001172702"/>
    </source>
</evidence>
<dbReference type="GO" id="GO:0009094">
    <property type="term" value="P:L-phenylalanine biosynthetic process"/>
    <property type="evidence" value="ECO:0007669"/>
    <property type="project" value="UniProtKB-UniPathway"/>
</dbReference>
<gene>
    <name evidence="13" type="primary">pheA</name>
    <name evidence="15" type="ORF">DQ226_17570</name>
    <name evidence="13" type="ORF">QYF62_04105</name>
    <name evidence="14" type="ORF">R3P82_09425</name>
</gene>
<sequence>MVTVAYLGPPGTFTDAALHRLRADARASVLLADAEAVPAGTPDEALAMVRAGTADYACVPFENSVDGTVNPTSDALAVGDPLQIFAETELDVVFAILVRPGTAADDVRVLRTHPVAAAQVRRWVGMNLPRAHIETTSSTAAGAEEVAAGTADATAAPARAGEINGLVPLAENVADIGGARTRFVLVGRPAPPPPRTGSDRTCVIFGLPHEPNSLVQALTELSIRDIDLTRIGSRPTRVERFTYLFHVDLVGHIDDPAVAEALVALRHRTADLRYLGSWPVAGGGEAGAPPPDRAEEIDWLDRLRRGEDAG</sequence>
<keyword evidence="17" id="KW-1185">Reference proteome</keyword>
<feature type="site" description="Essential for prephenate dehydratase activity" evidence="9">
    <location>
        <position position="181"/>
    </location>
</feature>
<dbReference type="Gene3D" id="3.40.190.10">
    <property type="entry name" value="Periplasmic binding protein-like II"/>
    <property type="match status" value="2"/>
</dbReference>
<feature type="compositionally biased region" description="Basic and acidic residues" evidence="10">
    <location>
        <begin position="292"/>
        <end position="310"/>
    </location>
</feature>
<dbReference type="EMBL" id="JAWLKJ010000002">
    <property type="protein sequence ID" value="MDV6299336.1"/>
    <property type="molecule type" value="Genomic_DNA"/>
</dbReference>
<dbReference type="FunFam" id="3.40.190.10:FF:000064">
    <property type="entry name" value="Prephenate dehydratase"/>
    <property type="match status" value="1"/>
</dbReference>
<dbReference type="NCBIfam" id="NF008865">
    <property type="entry name" value="PRK11898.1"/>
    <property type="match status" value="1"/>
</dbReference>
<dbReference type="Pfam" id="PF00800">
    <property type="entry name" value="PDT"/>
    <property type="match status" value="1"/>
</dbReference>
<dbReference type="CDD" id="cd13632">
    <property type="entry name" value="PBP2_Aa-PDT_like"/>
    <property type="match status" value="1"/>
</dbReference>
<dbReference type="UniPathway" id="UPA00121">
    <property type="reaction ID" value="UER00345"/>
</dbReference>
<keyword evidence="5" id="KW-0057">Aromatic amino acid biosynthesis</keyword>
<evidence type="ECO:0000256" key="6">
    <source>
        <dbReference type="ARBA" id="ARBA00023222"/>
    </source>
</evidence>
<dbReference type="RefSeq" id="WP_119193451.1">
    <property type="nucleotide sequence ID" value="NZ_JAPWIO010000006.1"/>
</dbReference>
<dbReference type="InterPro" id="IPR008242">
    <property type="entry name" value="Chor_mutase/pphenate_deHydtase"/>
</dbReference>
<evidence type="ECO:0000259" key="11">
    <source>
        <dbReference type="PROSITE" id="PS51171"/>
    </source>
</evidence>
<evidence type="ECO:0000256" key="9">
    <source>
        <dbReference type="PIRSR" id="PIRSR001500-2"/>
    </source>
</evidence>
<feature type="region of interest" description="Disordered" evidence="10">
    <location>
        <begin position="281"/>
        <end position="310"/>
    </location>
</feature>
<dbReference type="Gene3D" id="3.30.70.260">
    <property type="match status" value="1"/>
</dbReference>